<dbReference type="Pfam" id="PF00005">
    <property type="entry name" value="ABC_tran"/>
    <property type="match status" value="1"/>
</dbReference>
<sequence>MSTNPERARGRADYIRIDGLSKHFGDGGEGVLALKDIDCTIEQGSFVTIVGPSGCGKSTLLRILAGLLDYDIGRVTLDGQPIRGTRRDVGVVFQSSILLPWRTILENVMLPAEVLGIPAKQARERAMQLLAMVRLEGFEHKLPRQLSGGMQQRASIARALLHDPKILLMDEPFGALDAMTRERMNLELQRIWMESGKTVVLITHSIPEAVFLGDRVFVMSPRPGTLERVLTIDLPRPRAMDVMSHPAFAAASASIRERFSHAASFD</sequence>
<dbReference type="SMART" id="SM00382">
    <property type="entry name" value="AAA"/>
    <property type="match status" value="1"/>
</dbReference>
<keyword evidence="5 7" id="KW-0067">ATP-binding</keyword>
<evidence type="ECO:0000256" key="1">
    <source>
        <dbReference type="ARBA" id="ARBA00005417"/>
    </source>
</evidence>
<evidence type="ECO:0000256" key="2">
    <source>
        <dbReference type="ARBA" id="ARBA00022448"/>
    </source>
</evidence>
<protein>
    <submittedName>
        <fullName evidence="7">ABC transporter ATP-binding protein</fullName>
    </submittedName>
</protein>
<gene>
    <name evidence="7" type="ORF">DI563_19955</name>
</gene>
<proteinExistence type="inferred from homology"/>
<evidence type="ECO:0000256" key="5">
    <source>
        <dbReference type="ARBA" id="ARBA00022840"/>
    </source>
</evidence>
<dbReference type="InterPro" id="IPR003439">
    <property type="entry name" value="ABC_transporter-like_ATP-bd"/>
</dbReference>
<evidence type="ECO:0000259" key="6">
    <source>
        <dbReference type="PROSITE" id="PS50893"/>
    </source>
</evidence>
<dbReference type="InterPro" id="IPR050166">
    <property type="entry name" value="ABC_transporter_ATP-bind"/>
</dbReference>
<keyword evidence="4" id="KW-0547">Nucleotide-binding</keyword>
<dbReference type="SUPFAM" id="SSF52540">
    <property type="entry name" value="P-loop containing nucleoside triphosphate hydrolases"/>
    <property type="match status" value="1"/>
</dbReference>
<dbReference type="CDD" id="cd03293">
    <property type="entry name" value="ABC_NrtD_SsuB_transporters"/>
    <property type="match status" value="1"/>
</dbReference>
<dbReference type="GO" id="GO:0005524">
    <property type="term" value="F:ATP binding"/>
    <property type="evidence" value="ECO:0007669"/>
    <property type="project" value="UniProtKB-KW"/>
</dbReference>
<reference evidence="7 8" key="1">
    <citation type="submission" date="2017-08" db="EMBL/GenBank/DDBJ databases">
        <title>Infants hospitalized years apart are colonized by the same room-sourced microbial strains.</title>
        <authorList>
            <person name="Brooks B."/>
            <person name="Olm M.R."/>
            <person name="Firek B.A."/>
            <person name="Baker R."/>
            <person name="Thomas B.C."/>
            <person name="Morowitz M.J."/>
            <person name="Banfield J.F."/>
        </authorList>
    </citation>
    <scope>NUCLEOTIDE SEQUENCE [LARGE SCALE GENOMIC DNA]</scope>
    <source>
        <strain evidence="7">S2_005_003_R2_41</strain>
    </source>
</reference>
<dbReference type="InterPro" id="IPR017871">
    <property type="entry name" value="ABC_transporter-like_CS"/>
</dbReference>
<keyword evidence="3" id="KW-1003">Cell membrane</keyword>
<dbReference type="AlphaFoldDB" id="A0A2W5S1C8"/>
<comment type="caution">
    <text evidence="7">The sequence shown here is derived from an EMBL/GenBank/DDBJ whole genome shotgun (WGS) entry which is preliminary data.</text>
</comment>
<name>A0A2W5S1C8_VARPD</name>
<dbReference type="InterPro" id="IPR003593">
    <property type="entry name" value="AAA+_ATPase"/>
</dbReference>
<evidence type="ECO:0000256" key="4">
    <source>
        <dbReference type="ARBA" id="ARBA00022741"/>
    </source>
</evidence>
<keyword evidence="3" id="KW-0472">Membrane</keyword>
<evidence type="ECO:0000256" key="3">
    <source>
        <dbReference type="ARBA" id="ARBA00022475"/>
    </source>
</evidence>
<organism evidence="7 8">
    <name type="scientific">Variovorax paradoxus</name>
    <dbReference type="NCBI Taxonomy" id="34073"/>
    <lineage>
        <taxon>Bacteria</taxon>
        <taxon>Pseudomonadati</taxon>
        <taxon>Pseudomonadota</taxon>
        <taxon>Betaproteobacteria</taxon>
        <taxon>Burkholderiales</taxon>
        <taxon>Comamonadaceae</taxon>
        <taxon>Variovorax</taxon>
    </lineage>
</organism>
<keyword evidence="2" id="KW-0813">Transport</keyword>
<dbReference type="PROSITE" id="PS50893">
    <property type="entry name" value="ABC_TRANSPORTER_2"/>
    <property type="match status" value="1"/>
</dbReference>
<dbReference type="PANTHER" id="PTHR42788:SF13">
    <property type="entry name" value="ALIPHATIC SULFONATES IMPORT ATP-BINDING PROTEIN SSUB"/>
    <property type="match status" value="1"/>
</dbReference>
<dbReference type="Gene3D" id="3.40.50.300">
    <property type="entry name" value="P-loop containing nucleotide triphosphate hydrolases"/>
    <property type="match status" value="1"/>
</dbReference>
<evidence type="ECO:0000313" key="7">
    <source>
        <dbReference type="EMBL" id="PZQ68930.1"/>
    </source>
</evidence>
<dbReference type="GO" id="GO:0016887">
    <property type="term" value="F:ATP hydrolysis activity"/>
    <property type="evidence" value="ECO:0007669"/>
    <property type="project" value="InterPro"/>
</dbReference>
<dbReference type="EMBL" id="QFPP01000308">
    <property type="protein sequence ID" value="PZQ68930.1"/>
    <property type="molecule type" value="Genomic_DNA"/>
</dbReference>
<dbReference type="Proteomes" id="UP000249135">
    <property type="component" value="Unassembled WGS sequence"/>
</dbReference>
<comment type="similarity">
    <text evidence="1">Belongs to the ABC transporter superfamily.</text>
</comment>
<dbReference type="PANTHER" id="PTHR42788">
    <property type="entry name" value="TAURINE IMPORT ATP-BINDING PROTEIN-RELATED"/>
    <property type="match status" value="1"/>
</dbReference>
<evidence type="ECO:0000313" key="8">
    <source>
        <dbReference type="Proteomes" id="UP000249135"/>
    </source>
</evidence>
<feature type="domain" description="ABC transporter" evidence="6">
    <location>
        <begin position="15"/>
        <end position="246"/>
    </location>
</feature>
<dbReference type="InterPro" id="IPR027417">
    <property type="entry name" value="P-loop_NTPase"/>
</dbReference>
<accession>A0A2W5S1C8</accession>
<dbReference type="PROSITE" id="PS00211">
    <property type="entry name" value="ABC_TRANSPORTER_1"/>
    <property type="match status" value="1"/>
</dbReference>